<accession>A0ACA8ZAU2</accession>
<evidence type="ECO:0000313" key="2">
    <source>
        <dbReference type="Proteomes" id="UP000501793"/>
    </source>
</evidence>
<dbReference type="EMBL" id="LR792684">
    <property type="protein sequence ID" value="CAB3392636.1"/>
    <property type="molecule type" value="Genomic_DNA"/>
</dbReference>
<reference evidence="1" key="1">
    <citation type="submission" date="2020-04" db="EMBL/GenBank/DDBJ databases">
        <authorList>
            <person name="Hogendoorn C."/>
        </authorList>
    </citation>
    <scope>NUCLEOTIDE SEQUENCE</scope>
    <source>
        <strain evidence="1">FAVT5</strain>
    </source>
</reference>
<name>A0ACA8ZAU2_9BACL</name>
<proteinExistence type="predicted"/>
<sequence length="112" mass="12310">MFRTADAPFLHYVRLMEGARLDPLAPRKIPPITNSSELVSDLDAGPMYATMTLPNHGTMERGRRACTLNGWRSRGLNLSQIGRRSNCPRGSRRLSGPMAAAKATSPKHCDGF</sequence>
<protein>
    <submittedName>
        <fullName evidence="1">Uncharacterized protein</fullName>
    </submittedName>
</protein>
<keyword evidence="2" id="KW-1185">Reference proteome</keyword>
<dbReference type="Proteomes" id="UP000501793">
    <property type="component" value="Chromosome"/>
</dbReference>
<evidence type="ECO:0000313" key="1">
    <source>
        <dbReference type="EMBL" id="CAB3392636.1"/>
    </source>
</evidence>
<gene>
    <name evidence="1" type="ORF">FAVT5_1971</name>
</gene>
<organism evidence="1 2">
    <name type="scientific">Kyrpidia spormannii</name>
    <dbReference type="NCBI Taxonomy" id="2055160"/>
    <lineage>
        <taxon>Bacteria</taxon>
        <taxon>Bacillati</taxon>
        <taxon>Bacillota</taxon>
        <taxon>Bacilli</taxon>
        <taxon>Bacillales</taxon>
        <taxon>Alicyclobacillaceae</taxon>
        <taxon>Kyrpidia</taxon>
    </lineage>
</organism>